<dbReference type="Gene3D" id="3.20.20.70">
    <property type="entry name" value="Aldolase class I"/>
    <property type="match status" value="1"/>
</dbReference>
<evidence type="ECO:0000256" key="1">
    <source>
        <dbReference type="ARBA" id="ARBA00022485"/>
    </source>
</evidence>
<dbReference type="Proteomes" id="UP000196573">
    <property type="component" value="Unassembled WGS sequence"/>
</dbReference>
<dbReference type="InterPro" id="IPR013785">
    <property type="entry name" value="Aldolase_TIM"/>
</dbReference>
<dbReference type="PANTHER" id="PTHR42836">
    <property type="entry name" value="7-CARBOXY-7-DEAZAGUANINE SYNTHASE"/>
    <property type="match status" value="1"/>
</dbReference>
<dbReference type="GO" id="GO:0016840">
    <property type="term" value="F:carbon-nitrogen lyase activity"/>
    <property type="evidence" value="ECO:0007669"/>
    <property type="project" value="UniProtKB-UniRule"/>
</dbReference>
<evidence type="ECO:0000256" key="9">
    <source>
        <dbReference type="HAMAP-Rule" id="MF_00917"/>
    </source>
</evidence>
<comment type="similarity">
    <text evidence="9">Belongs to the radical SAM superfamily. 7-carboxy-7-deazaguanine synthase family.</text>
</comment>
<keyword evidence="2 9" id="KW-0949">S-adenosyl-L-methionine</keyword>
<comment type="caution">
    <text evidence="9">Lacks conserved residue(s) required for the propagation of feature annotation.</text>
</comment>
<comment type="subunit">
    <text evidence="9">Homodimer.</text>
</comment>
<keyword evidence="7 9" id="KW-0411">Iron-sulfur</keyword>
<dbReference type="GO" id="GO:0000287">
    <property type="term" value="F:magnesium ion binding"/>
    <property type="evidence" value="ECO:0007669"/>
    <property type="project" value="UniProtKB-UniRule"/>
</dbReference>
<keyword evidence="5 9" id="KW-0460">Magnesium</keyword>
<feature type="binding site" evidence="9">
    <location>
        <position position="92"/>
    </location>
    <ligand>
        <name>substrate</name>
    </ligand>
</feature>
<evidence type="ECO:0000259" key="10">
    <source>
        <dbReference type="PROSITE" id="PS51918"/>
    </source>
</evidence>
<feature type="binding site" evidence="9">
    <location>
        <position position="30"/>
    </location>
    <ligand>
        <name>[4Fe-4S] cluster</name>
        <dbReference type="ChEBI" id="CHEBI:49883"/>
        <note>4Fe-4S-S-AdoMet</note>
    </ligand>
</feature>
<feature type="binding site" evidence="9">
    <location>
        <begin position="47"/>
        <end position="49"/>
    </location>
    <ligand>
        <name>S-adenosyl-L-methionine</name>
        <dbReference type="ChEBI" id="CHEBI:59789"/>
    </ligand>
</feature>
<dbReference type="GO" id="GO:0051539">
    <property type="term" value="F:4 iron, 4 sulfur cluster binding"/>
    <property type="evidence" value="ECO:0007669"/>
    <property type="project" value="UniProtKB-UniRule"/>
</dbReference>
<dbReference type="HAMAP" id="MF_00917">
    <property type="entry name" value="QueE"/>
    <property type="match status" value="1"/>
</dbReference>
<evidence type="ECO:0000256" key="8">
    <source>
        <dbReference type="ARBA" id="ARBA00023239"/>
    </source>
</evidence>
<feature type="binding site" evidence="9">
    <location>
        <position position="94"/>
    </location>
    <ligand>
        <name>S-adenosyl-L-methionine</name>
        <dbReference type="ChEBI" id="CHEBI:59789"/>
    </ligand>
</feature>
<keyword evidence="6 9" id="KW-0408">Iron</keyword>
<dbReference type="PANTHER" id="PTHR42836:SF1">
    <property type="entry name" value="7-CARBOXY-7-DEAZAGUANINE SYNTHASE"/>
    <property type="match status" value="1"/>
</dbReference>
<comment type="catalytic activity">
    <reaction evidence="9">
        <text>6-carboxy-5,6,7,8-tetrahydropterin + H(+) = 7-carboxy-7-carbaguanine + NH4(+)</text>
        <dbReference type="Rhea" id="RHEA:27974"/>
        <dbReference type="ChEBI" id="CHEBI:15378"/>
        <dbReference type="ChEBI" id="CHEBI:28938"/>
        <dbReference type="ChEBI" id="CHEBI:61032"/>
        <dbReference type="ChEBI" id="CHEBI:61036"/>
        <dbReference type="EC" id="4.3.99.3"/>
    </reaction>
</comment>
<comment type="cofactor">
    <cofactor evidence="9">
        <name>Mg(2+)</name>
        <dbReference type="ChEBI" id="CHEBI:18420"/>
    </cofactor>
</comment>
<accession>A0A1X7AJV8</accession>
<dbReference type="InterPro" id="IPR058240">
    <property type="entry name" value="rSAM_sf"/>
</dbReference>
<dbReference type="GO" id="GO:0008616">
    <property type="term" value="P:tRNA queuosine(34) biosynthetic process"/>
    <property type="evidence" value="ECO:0007669"/>
    <property type="project" value="UniProtKB-UniRule"/>
</dbReference>
<evidence type="ECO:0000256" key="7">
    <source>
        <dbReference type="ARBA" id="ARBA00023014"/>
    </source>
</evidence>
<dbReference type="InterPro" id="IPR024924">
    <property type="entry name" value="7-CO-7-deazaguanine_synth-like"/>
</dbReference>
<dbReference type="GO" id="GO:1904047">
    <property type="term" value="F:S-adenosyl-L-methionine binding"/>
    <property type="evidence" value="ECO:0007669"/>
    <property type="project" value="UniProtKB-UniRule"/>
</dbReference>
<keyword evidence="3 9" id="KW-0479">Metal-binding</keyword>
<keyword evidence="1 9" id="KW-0004">4Fe-4S</keyword>
<evidence type="ECO:0000313" key="12">
    <source>
        <dbReference type="Proteomes" id="UP000196573"/>
    </source>
</evidence>
<comment type="cofactor">
    <cofactor evidence="9">
        <name>S-adenosyl-L-methionine</name>
        <dbReference type="ChEBI" id="CHEBI:59789"/>
    </cofactor>
    <text evidence="9">Binds 1 S-adenosyl-L-methionine per subunit.</text>
</comment>
<dbReference type="OrthoDB" id="9792276at2"/>
<dbReference type="EC" id="4.3.99.3" evidence="9"/>
<dbReference type="SFLD" id="SFLDS00029">
    <property type="entry name" value="Radical_SAM"/>
    <property type="match status" value="1"/>
</dbReference>
<comment type="cofactor">
    <cofactor evidence="9">
        <name>[4Fe-4S] cluster</name>
        <dbReference type="ChEBI" id="CHEBI:49883"/>
    </cofactor>
    <text evidence="9">Binds 1 [4Fe-4S] cluster. The cluster is coordinated with 3 cysteines and an exchangeable S-adenosyl-L-methionine.</text>
</comment>
<dbReference type="EMBL" id="FWPT01000005">
    <property type="protein sequence ID" value="SMA47185.1"/>
    <property type="molecule type" value="Genomic_DNA"/>
</dbReference>
<evidence type="ECO:0000256" key="3">
    <source>
        <dbReference type="ARBA" id="ARBA00022723"/>
    </source>
</evidence>
<keyword evidence="4 9" id="KW-0671">Queuosine biosynthesis</keyword>
<dbReference type="SUPFAM" id="SSF102114">
    <property type="entry name" value="Radical SAM enzymes"/>
    <property type="match status" value="1"/>
</dbReference>
<dbReference type="RefSeq" id="WP_087110048.1">
    <property type="nucleotide sequence ID" value="NZ_CBCSCN010000003.1"/>
</dbReference>
<dbReference type="InterPro" id="IPR007197">
    <property type="entry name" value="rSAM"/>
</dbReference>
<feature type="binding site" evidence="9">
    <location>
        <position position="26"/>
    </location>
    <ligand>
        <name>substrate</name>
    </ligand>
</feature>
<dbReference type="NCBIfam" id="TIGR04508">
    <property type="entry name" value="queE_Cx14CxxC"/>
    <property type="match status" value="1"/>
</dbReference>
<name>A0A1X7AJV8_9GAMM</name>
<feature type="binding site" evidence="9">
    <location>
        <position position="48"/>
    </location>
    <ligand>
        <name>[4Fe-4S] cluster</name>
        <dbReference type="ChEBI" id="CHEBI:49883"/>
        <note>4Fe-4S-S-AdoMet</note>
    </ligand>
</feature>
<feature type="domain" description="Radical SAM core" evidence="10">
    <location>
        <begin position="17"/>
        <end position="220"/>
    </location>
</feature>
<dbReference type="AlphaFoldDB" id="A0A1X7AJV8"/>
<feature type="binding site" evidence="9">
    <location>
        <position position="50"/>
    </location>
    <ligand>
        <name>Mg(2+)</name>
        <dbReference type="ChEBI" id="CHEBI:18420"/>
    </ligand>
</feature>
<sequence length="220" mass="24299">MYSVKEMFYTLQGEGANAGRPAVFCRFSGCNLWSGLEKDRATAACTFCDTDFRGTDGDGGGKFANAEALAEAVAALWPRVIDSQAKPLVVCTGGEPLLQLDQPAIDALHQAGFEIAIETNGTLPIPEGIDWSVVSPKGLAEVVVTRCDELKLVYPQPEATPERFAHIQARHYYLSPMVNPHRDDTDPLYQNPETREAINYCLQHPRWRLNLQTHKIVNIA</sequence>
<evidence type="ECO:0000256" key="2">
    <source>
        <dbReference type="ARBA" id="ARBA00022691"/>
    </source>
</evidence>
<keyword evidence="12" id="KW-1185">Reference proteome</keyword>
<dbReference type="PROSITE" id="PS51918">
    <property type="entry name" value="RADICAL_SAM"/>
    <property type="match status" value="1"/>
</dbReference>
<gene>
    <name evidence="9 11" type="primary">queE</name>
    <name evidence="11" type="ORF">EHSB41UT_02334</name>
</gene>
<dbReference type="SFLD" id="SFLDF00376">
    <property type="entry name" value="7-carboxy-7-deazaguanine_synth"/>
    <property type="match status" value="1"/>
</dbReference>
<feature type="binding site" evidence="9">
    <location>
        <begin position="11"/>
        <end position="13"/>
    </location>
    <ligand>
        <name>substrate</name>
    </ligand>
</feature>
<comment type="pathway">
    <text evidence="9">Purine metabolism; 7-cyano-7-deazaguanine biosynthesis.</text>
</comment>
<evidence type="ECO:0000313" key="11">
    <source>
        <dbReference type="EMBL" id="SMA47185.1"/>
    </source>
</evidence>
<dbReference type="UniPathway" id="UPA00391"/>
<keyword evidence="8 9" id="KW-0456">Lyase</keyword>
<evidence type="ECO:0000256" key="6">
    <source>
        <dbReference type="ARBA" id="ARBA00023004"/>
    </source>
</evidence>
<evidence type="ECO:0000256" key="4">
    <source>
        <dbReference type="ARBA" id="ARBA00022785"/>
    </source>
</evidence>
<feature type="binding site" evidence="9">
    <location>
        <begin position="135"/>
        <end position="137"/>
    </location>
    <ligand>
        <name>S-adenosyl-L-methionine</name>
        <dbReference type="ChEBI" id="CHEBI:59789"/>
    </ligand>
</feature>
<reference evidence="11 12" key="1">
    <citation type="submission" date="2017-03" db="EMBL/GenBank/DDBJ databases">
        <authorList>
            <person name="Afonso C.L."/>
            <person name="Miller P.J."/>
            <person name="Scott M.A."/>
            <person name="Spackman E."/>
            <person name="Goraichik I."/>
            <person name="Dimitrov K.M."/>
            <person name="Suarez D.L."/>
            <person name="Swayne D.E."/>
        </authorList>
    </citation>
    <scope>NUCLEOTIDE SEQUENCE [LARGE SCALE GENOMIC DNA]</scope>
    <source>
        <strain evidence="11">SB41UT1</strain>
    </source>
</reference>
<feature type="binding site" evidence="9">
    <location>
        <position position="45"/>
    </location>
    <ligand>
        <name>[4Fe-4S] cluster</name>
        <dbReference type="ChEBI" id="CHEBI:49883"/>
        <note>4Fe-4S-S-AdoMet</note>
    </ligand>
</feature>
<dbReference type="PIRSF" id="PIRSF000370">
    <property type="entry name" value="QueE"/>
    <property type="match status" value="1"/>
</dbReference>
<organism evidence="11 12">
    <name type="scientific">Parendozoicomonas haliclonae</name>
    <dbReference type="NCBI Taxonomy" id="1960125"/>
    <lineage>
        <taxon>Bacteria</taxon>
        <taxon>Pseudomonadati</taxon>
        <taxon>Pseudomonadota</taxon>
        <taxon>Gammaproteobacteria</taxon>
        <taxon>Oceanospirillales</taxon>
        <taxon>Endozoicomonadaceae</taxon>
        <taxon>Parendozoicomonas</taxon>
    </lineage>
</organism>
<proteinExistence type="inferred from homology"/>
<protein>
    <recommendedName>
        <fullName evidence="9">7-carboxy-7-deazaguanine synthase</fullName>
        <shortName evidence="9">CDG synthase</shortName>
        <ecNumber evidence="9">4.3.99.3</ecNumber>
    </recommendedName>
    <alternativeName>
        <fullName evidence="9">Queuosine biosynthesis protein QueE</fullName>
    </alternativeName>
</protein>
<evidence type="ECO:0000256" key="5">
    <source>
        <dbReference type="ARBA" id="ARBA00022842"/>
    </source>
</evidence>
<dbReference type="InterPro" id="IPR030977">
    <property type="entry name" value="QueE_Cx14CxxC"/>
</dbReference>
<comment type="function">
    <text evidence="9">Catalyzes the complex heterocyclic radical-mediated conversion of 6-carboxy-5,6,7,8-tetrahydropterin (CPH4) to 7-carboxy-7-deazaguanine (CDG), a step common to the biosynthetic pathways of all 7-deazapurine-containing compounds.</text>
</comment>